<keyword evidence="5 7" id="KW-0472">Membrane</keyword>
<dbReference type="STRING" id="52442.SAMN05421880_11651"/>
<dbReference type="RefSeq" id="WP_090669374.1">
    <property type="nucleotide sequence ID" value="NZ_CAJNAP010000012.1"/>
</dbReference>
<keyword evidence="3" id="KW-0378">Hydrolase</keyword>
<name>A0A1I4QU41_9PROT</name>
<reference evidence="9 10" key="1">
    <citation type="submission" date="2016-10" db="EMBL/GenBank/DDBJ databases">
        <authorList>
            <person name="de Groot N.N."/>
        </authorList>
    </citation>
    <scope>NUCLEOTIDE SEQUENCE [LARGE SCALE GENOMIC DNA]</scope>
    <source>
        <strain evidence="9 10">Nm146</strain>
    </source>
</reference>
<evidence type="ECO:0000256" key="7">
    <source>
        <dbReference type="SAM" id="Phobius"/>
    </source>
</evidence>
<evidence type="ECO:0000256" key="6">
    <source>
        <dbReference type="PIRSR" id="PIRSR608901-2"/>
    </source>
</evidence>
<dbReference type="InterPro" id="IPR008901">
    <property type="entry name" value="ACER"/>
</dbReference>
<dbReference type="AlphaFoldDB" id="A0A1I4QU41"/>
<evidence type="ECO:0000256" key="3">
    <source>
        <dbReference type="ARBA" id="ARBA00022801"/>
    </source>
</evidence>
<evidence type="ECO:0000313" key="10">
    <source>
        <dbReference type="Proteomes" id="UP000199561"/>
    </source>
</evidence>
<protein>
    <submittedName>
        <fullName evidence="8 9">Ceramidase</fullName>
    </submittedName>
</protein>
<feature type="transmembrane region" description="Helical" evidence="7">
    <location>
        <begin position="136"/>
        <end position="153"/>
    </location>
</feature>
<gene>
    <name evidence="8" type="ORF">NMYAN_20118</name>
    <name evidence="9" type="ORF">SAMN05421880_11651</name>
</gene>
<keyword evidence="6" id="KW-0862">Zinc</keyword>
<feature type="binding site" evidence="6">
    <location>
        <position position="227"/>
    </location>
    <ligand>
        <name>Zn(2+)</name>
        <dbReference type="ChEBI" id="CHEBI:29105"/>
        <note>catalytic</note>
    </ligand>
</feature>
<dbReference type="EMBL" id="CAJNAP010000012">
    <property type="protein sequence ID" value="CAE6501759.1"/>
    <property type="molecule type" value="Genomic_DNA"/>
</dbReference>
<feature type="transmembrane region" description="Helical" evidence="7">
    <location>
        <begin position="79"/>
        <end position="98"/>
    </location>
</feature>
<keyword evidence="10" id="KW-1185">Reference proteome</keyword>
<keyword evidence="2 7" id="KW-0812">Transmembrane</keyword>
<reference evidence="8" key="2">
    <citation type="submission" date="2021-02" db="EMBL/GenBank/DDBJ databases">
        <authorList>
            <person name="Han P."/>
        </authorList>
    </citation>
    <scope>NUCLEOTIDE SEQUENCE</scope>
    <source>
        <strain evidence="8">Nitrosomonas nitrosa 18-3D</strain>
    </source>
</reference>
<evidence type="ECO:0000313" key="8">
    <source>
        <dbReference type="EMBL" id="CAE6501759.1"/>
    </source>
</evidence>
<dbReference type="Proteomes" id="UP000601736">
    <property type="component" value="Unassembled WGS sequence"/>
</dbReference>
<feature type="transmembrane region" description="Helical" evidence="7">
    <location>
        <begin position="38"/>
        <end position="58"/>
    </location>
</feature>
<dbReference type="Proteomes" id="UP000199561">
    <property type="component" value="Unassembled WGS sequence"/>
</dbReference>
<dbReference type="PANTHER" id="PTHR34368">
    <property type="entry name" value="OS01G0962200 PROTEIN"/>
    <property type="match status" value="1"/>
</dbReference>
<dbReference type="GO" id="GO:0046872">
    <property type="term" value="F:metal ion binding"/>
    <property type="evidence" value="ECO:0007669"/>
    <property type="project" value="UniProtKB-KW"/>
</dbReference>
<dbReference type="PANTHER" id="PTHR34368:SF1">
    <property type="entry name" value="OS01G0962200 PROTEIN"/>
    <property type="match status" value="1"/>
</dbReference>
<sequence length="265" mass="29883">MALFGITLVLAAILPPIPQPHAYHQFVDQRAFWSIPNFFNVISNLIFLWVGIVGLVFLKRLRMNTVQKTFAVIEERRPYLIVFMSVLMVSMGSAYYHWMPENSTLFWDRLPIAIGMMALLAATIVERIGIKQGLRALPLLIMIGIASVIHWYWSERQGEGNLNFYIVVQFSSIVLIVLLAALFPSRYSRGADICGVIALYGLAKFAEVLDEPIYQLGQIISGHTLKHLLAGLAVYGLLRMLRKRVLLEKVEDPIDHAGVNTSQSK</sequence>
<evidence type="ECO:0000256" key="2">
    <source>
        <dbReference type="ARBA" id="ARBA00022692"/>
    </source>
</evidence>
<organism evidence="9 10">
    <name type="scientific">Nitrosomonas nitrosa</name>
    <dbReference type="NCBI Taxonomy" id="52442"/>
    <lineage>
        <taxon>Bacteria</taxon>
        <taxon>Pseudomonadati</taxon>
        <taxon>Pseudomonadota</taxon>
        <taxon>Betaproteobacteria</taxon>
        <taxon>Nitrosomonadales</taxon>
        <taxon>Nitrosomonadaceae</taxon>
        <taxon>Nitrosomonas</taxon>
    </lineage>
</organism>
<dbReference type="GO" id="GO:0016020">
    <property type="term" value="C:membrane"/>
    <property type="evidence" value="ECO:0007669"/>
    <property type="project" value="UniProtKB-SubCell"/>
</dbReference>
<comment type="subcellular location">
    <subcellularLocation>
        <location evidence="1">Membrane</location>
        <topology evidence="1">Multi-pass membrane protein</topology>
    </subcellularLocation>
</comment>
<evidence type="ECO:0000256" key="1">
    <source>
        <dbReference type="ARBA" id="ARBA00004141"/>
    </source>
</evidence>
<comment type="cofactor">
    <cofactor evidence="6">
        <name>Zn(2+)</name>
        <dbReference type="ChEBI" id="CHEBI:29105"/>
    </cofactor>
</comment>
<keyword evidence="6" id="KW-0479">Metal-binding</keyword>
<dbReference type="GO" id="GO:0016811">
    <property type="term" value="F:hydrolase activity, acting on carbon-nitrogen (but not peptide) bonds, in linear amides"/>
    <property type="evidence" value="ECO:0007669"/>
    <property type="project" value="InterPro"/>
</dbReference>
<accession>A0A1I4QU41</accession>
<keyword evidence="4 7" id="KW-1133">Transmembrane helix</keyword>
<dbReference type="GO" id="GO:0006672">
    <property type="term" value="P:ceramide metabolic process"/>
    <property type="evidence" value="ECO:0007669"/>
    <property type="project" value="InterPro"/>
</dbReference>
<dbReference type="EMBL" id="FOUF01000016">
    <property type="protein sequence ID" value="SFM43584.1"/>
    <property type="molecule type" value="Genomic_DNA"/>
</dbReference>
<evidence type="ECO:0000313" key="9">
    <source>
        <dbReference type="EMBL" id="SFM43584.1"/>
    </source>
</evidence>
<feature type="binding site" evidence="6">
    <location>
        <position position="223"/>
    </location>
    <ligand>
        <name>Zn(2+)</name>
        <dbReference type="ChEBI" id="CHEBI:29105"/>
        <note>catalytic</note>
    </ligand>
</feature>
<evidence type="ECO:0000256" key="5">
    <source>
        <dbReference type="ARBA" id="ARBA00023136"/>
    </source>
</evidence>
<feature type="transmembrane region" description="Helical" evidence="7">
    <location>
        <begin position="165"/>
        <end position="183"/>
    </location>
</feature>
<feature type="binding site" evidence="6">
    <location>
        <position position="97"/>
    </location>
    <ligand>
        <name>Zn(2+)</name>
        <dbReference type="ChEBI" id="CHEBI:29105"/>
        <note>catalytic</note>
    </ligand>
</feature>
<proteinExistence type="predicted"/>
<dbReference type="Pfam" id="PF05875">
    <property type="entry name" value="Ceramidase"/>
    <property type="match status" value="1"/>
</dbReference>
<feature type="transmembrane region" description="Helical" evidence="7">
    <location>
        <begin position="110"/>
        <end position="129"/>
    </location>
</feature>
<evidence type="ECO:0000256" key="4">
    <source>
        <dbReference type="ARBA" id="ARBA00022989"/>
    </source>
</evidence>